<evidence type="ECO:0000256" key="2">
    <source>
        <dbReference type="PROSITE-ProRule" id="PRU00068"/>
    </source>
</evidence>
<dbReference type="GO" id="GO:0006509">
    <property type="term" value="P:membrane protein ectodomain proteolysis"/>
    <property type="evidence" value="ECO:0007669"/>
    <property type="project" value="TreeGrafter"/>
</dbReference>
<feature type="domain" description="Disintegrin" evidence="5">
    <location>
        <begin position="389"/>
        <end position="473"/>
    </location>
</feature>
<feature type="signal peptide" evidence="4">
    <location>
        <begin position="1"/>
        <end position="22"/>
    </location>
</feature>
<dbReference type="Pfam" id="PF00200">
    <property type="entry name" value="Disintegrin"/>
    <property type="match status" value="1"/>
</dbReference>
<evidence type="ECO:0000313" key="7">
    <source>
        <dbReference type="Proteomes" id="UP000594260"/>
    </source>
</evidence>
<name>A0A7M7JXT2_VARDE</name>
<dbReference type="KEGG" id="vde:111249277"/>
<feature type="compositionally biased region" description="Basic and acidic residues" evidence="3">
    <location>
        <begin position="97"/>
        <end position="119"/>
    </location>
</feature>
<dbReference type="PANTHER" id="PTHR45702:SF2">
    <property type="entry name" value="KUZBANIAN, ISOFORM A"/>
    <property type="match status" value="1"/>
</dbReference>
<dbReference type="GO" id="GO:0005886">
    <property type="term" value="C:plasma membrane"/>
    <property type="evidence" value="ECO:0007669"/>
    <property type="project" value="TreeGrafter"/>
</dbReference>
<evidence type="ECO:0000313" key="6">
    <source>
        <dbReference type="EnsemblMetazoa" id="XP_022658644"/>
    </source>
</evidence>
<evidence type="ECO:0000256" key="4">
    <source>
        <dbReference type="SAM" id="SignalP"/>
    </source>
</evidence>
<reference evidence="6" key="1">
    <citation type="submission" date="2021-01" db="UniProtKB">
        <authorList>
            <consortium name="EnsemblMetazoa"/>
        </authorList>
    </citation>
    <scope>IDENTIFICATION</scope>
</reference>
<dbReference type="InterPro" id="IPR024079">
    <property type="entry name" value="MetalloPept_cat_dom_sf"/>
</dbReference>
<dbReference type="GeneID" id="111249277"/>
<dbReference type="SUPFAM" id="SSF57552">
    <property type="entry name" value="Blood coagulation inhibitor (disintegrin)"/>
    <property type="match status" value="1"/>
</dbReference>
<dbReference type="FunFam" id="4.10.70.10:FF:000003">
    <property type="entry name" value="Disintegrin and metalloproteinase domain-containing protein 17"/>
    <property type="match status" value="1"/>
</dbReference>
<protein>
    <recommendedName>
        <fullName evidence="5">Disintegrin domain-containing protein</fullName>
    </recommendedName>
</protein>
<feature type="compositionally biased region" description="Basic residues" evidence="3">
    <location>
        <begin position="57"/>
        <end position="71"/>
    </location>
</feature>
<dbReference type="Proteomes" id="UP000594260">
    <property type="component" value="Unplaced"/>
</dbReference>
<dbReference type="Gene3D" id="4.10.70.10">
    <property type="entry name" value="Disintegrin domain"/>
    <property type="match status" value="1"/>
</dbReference>
<feature type="chain" id="PRO_5029899008" description="Disintegrin domain-containing protein" evidence="4">
    <location>
        <begin position="23"/>
        <end position="589"/>
    </location>
</feature>
<dbReference type="InterPro" id="IPR001762">
    <property type="entry name" value="Disintegrin_dom"/>
</dbReference>
<keyword evidence="1 2" id="KW-1015">Disulfide bond</keyword>
<keyword evidence="7" id="KW-1185">Reference proteome</keyword>
<proteinExistence type="predicted"/>
<organism evidence="6 7">
    <name type="scientific">Varroa destructor</name>
    <name type="common">Honeybee mite</name>
    <dbReference type="NCBI Taxonomy" id="109461"/>
    <lineage>
        <taxon>Eukaryota</taxon>
        <taxon>Metazoa</taxon>
        <taxon>Ecdysozoa</taxon>
        <taxon>Arthropoda</taxon>
        <taxon>Chelicerata</taxon>
        <taxon>Arachnida</taxon>
        <taxon>Acari</taxon>
        <taxon>Parasitiformes</taxon>
        <taxon>Mesostigmata</taxon>
        <taxon>Gamasina</taxon>
        <taxon>Dermanyssoidea</taxon>
        <taxon>Varroidae</taxon>
        <taxon>Varroa</taxon>
    </lineage>
</organism>
<accession>A0A7M7JXT2</accession>
<dbReference type="OrthoDB" id="6437438at2759"/>
<dbReference type="Gene3D" id="3.40.390.10">
    <property type="entry name" value="Collagenase (Catalytic Domain)"/>
    <property type="match status" value="1"/>
</dbReference>
<feature type="disulfide bond" evidence="2">
    <location>
        <begin position="445"/>
        <end position="465"/>
    </location>
</feature>
<dbReference type="PANTHER" id="PTHR45702">
    <property type="entry name" value="ADAM10/ADAM17 METALLOPEPTIDASE FAMILY MEMBER"/>
    <property type="match status" value="1"/>
</dbReference>
<dbReference type="InterPro" id="IPR051489">
    <property type="entry name" value="ADAM_Metalloproteinase"/>
</dbReference>
<dbReference type="InterPro" id="IPR036436">
    <property type="entry name" value="Disintegrin_dom_sf"/>
</dbReference>
<dbReference type="AlphaFoldDB" id="A0A7M7JXT2"/>
<evidence type="ECO:0000256" key="1">
    <source>
        <dbReference type="ARBA" id="ARBA00023157"/>
    </source>
</evidence>
<sequence length="589" mass="65590">MVFAANLIFWSGFCLLVATAEAPQTQSARNNSQFWLGKQVSISNAEQAALSAESFRRPRAMKQNRNPKKLAKGVPASSTLTHNHRREEPAGSNTGSLERRPPLNEVKSRRGKEEEDRSLDQGGKLFVKGAEETCFDGIFPLDPSNKTFPESPRVLNNYHCRLRVVIDYHFIRNIAGESVLRAQMIAAQLLRDVNKLFRSLSFDGSSIGFGIGVLDIRDVLVKWYIHSYYNELSESIYDVLSYFAWTDLRINEDYCGALLITARFFTKCASTSSAYSGNISFDSGVCSKVRRQWRWPPLPRESYVQYTVANVGLANLYKNNLTIPRRSQIMTIAQVLARMMGASTQEGSRTIMDWLDNPEALSMEFSSTTVREMSTLLRRKQSTECFSKDSLCGNERLDPGEECDEGFEGGPCCGLTCHFKRGAVCSDLNHECCDQCQFESDQTFCRPAGIDCDDARRCLGTSAVCAPASSMKDGTSCRNHGRCEAGVCRHFCEVFGYQRCACKGKDACKICCMRNNGRCSPFVPAIYATDGTQCTGSEEHGAVCFRGTCVNYCKRYKMTGCACPDAGRGAERQLCCMLDKVCMPILNLA</sequence>
<dbReference type="GO" id="GO:0004222">
    <property type="term" value="F:metalloendopeptidase activity"/>
    <property type="evidence" value="ECO:0007669"/>
    <property type="project" value="TreeGrafter"/>
</dbReference>
<dbReference type="PROSITE" id="PS50214">
    <property type="entry name" value="DISINTEGRIN_2"/>
    <property type="match status" value="1"/>
</dbReference>
<dbReference type="InParanoid" id="A0A7M7JXT2"/>
<evidence type="ECO:0000259" key="5">
    <source>
        <dbReference type="PROSITE" id="PS50214"/>
    </source>
</evidence>
<dbReference type="RefSeq" id="XP_022658644.1">
    <property type="nucleotide sequence ID" value="XM_022802909.1"/>
</dbReference>
<dbReference type="EnsemblMetazoa" id="XM_022802909">
    <property type="protein sequence ID" value="XP_022658644"/>
    <property type="gene ID" value="LOC111249277"/>
</dbReference>
<feature type="region of interest" description="Disordered" evidence="3">
    <location>
        <begin position="51"/>
        <end position="122"/>
    </location>
</feature>
<keyword evidence="4" id="KW-0732">Signal</keyword>
<evidence type="ECO:0000256" key="3">
    <source>
        <dbReference type="SAM" id="MobiDB-lite"/>
    </source>
</evidence>
<dbReference type="Gene3D" id="4.10.70.30">
    <property type="match status" value="1"/>
</dbReference>
<dbReference type="SMART" id="SM00050">
    <property type="entry name" value="DISIN"/>
    <property type="match status" value="1"/>
</dbReference>